<dbReference type="FunFam" id="3.40.980.10:FF:000006">
    <property type="entry name" value="Molybdenum cofactor biosynthesis protein B"/>
    <property type="match status" value="1"/>
</dbReference>
<dbReference type="GO" id="GO:0005829">
    <property type="term" value="C:cytosol"/>
    <property type="evidence" value="ECO:0007669"/>
    <property type="project" value="TreeGrafter"/>
</dbReference>
<name>A0A1H7JDD1_9EURY</name>
<proteinExistence type="inferred from homology"/>
<comment type="similarity">
    <text evidence="1">Belongs to the MoaB/Mog family.</text>
</comment>
<dbReference type="Gene3D" id="3.40.980.10">
    <property type="entry name" value="MoaB/Mog-like domain"/>
    <property type="match status" value="1"/>
</dbReference>
<protein>
    <submittedName>
        <fullName evidence="4">Molybdopterin adenylyltransferase</fullName>
    </submittedName>
</protein>
<evidence type="ECO:0000313" key="4">
    <source>
        <dbReference type="EMBL" id="SEK72659.1"/>
    </source>
</evidence>
<dbReference type="SMART" id="SM00852">
    <property type="entry name" value="MoCF_biosynth"/>
    <property type="match status" value="1"/>
</dbReference>
<reference evidence="4 5" key="1">
    <citation type="submission" date="2016-10" db="EMBL/GenBank/DDBJ databases">
        <authorList>
            <person name="de Groot N.N."/>
        </authorList>
    </citation>
    <scope>NUCLEOTIDE SEQUENCE [LARGE SCALE GENOMIC DNA]</scope>
    <source>
        <strain evidence="4 5">DSM 11978</strain>
    </source>
</reference>
<feature type="domain" description="MoaB/Mog" evidence="3">
    <location>
        <begin position="20"/>
        <end position="162"/>
    </location>
</feature>
<dbReference type="InterPro" id="IPR008284">
    <property type="entry name" value="MoCF_biosynth_CS"/>
</dbReference>
<evidence type="ECO:0000259" key="3">
    <source>
        <dbReference type="SMART" id="SM00852"/>
    </source>
</evidence>
<dbReference type="GO" id="GO:0006777">
    <property type="term" value="P:Mo-molybdopterin cofactor biosynthetic process"/>
    <property type="evidence" value="ECO:0007669"/>
    <property type="project" value="UniProtKB-KW"/>
</dbReference>
<dbReference type="Proteomes" id="UP000199506">
    <property type="component" value="Unassembled WGS sequence"/>
</dbReference>
<dbReference type="PANTHER" id="PTHR43232:SF2">
    <property type="entry name" value="MOLYBDENUM COFACTOR BIOSYNTHESIS PROTEIN B"/>
    <property type="match status" value="1"/>
</dbReference>
<organism evidence="4 5">
    <name type="scientific">Methanobrevibacter gottschalkii</name>
    <dbReference type="NCBI Taxonomy" id="190974"/>
    <lineage>
        <taxon>Archaea</taxon>
        <taxon>Methanobacteriati</taxon>
        <taxon>Methanobacteriota</taxon>
        <taxon>Methanomada group</taxon>
        <taxon>Methanobacteria</taxon>
        <taxon>Methanobacteriales</taxon>
        <taxon>Methanobacteriaceae</taxon>
        <taxon>Methanobrevibacter</taxon>
    </lineage>
</organism>
<dbReference type="NCBIfam" id="TIGR00177">
    <property type="entry name" value="molyb_syn"/>
    <property type="match status" value="1"/>
</dbReference>
<dbReference type="InterPro" id="IPR036425">
    <property type="entry name" value="MoaB/Mog-like_dom_sf"/>
</dbReference>
<keyword evidence="4" id="KW-0808">Transferase</keyword>
<dbReference type="PROSITE" id="PS01078">
    <property type="entry name" value="MOCF_BIOSYNTHESIS_1"/>
    <property type="match status" value="1"/>
</dbReference>
<dbReference type="GO" id="GO:0016779">
    <property type="term" value="F:nucleotidyltransferase activity"/>
    <property type="evidence" value="ECO:0007669"/>
    <property type="project" value="UniProtKB-KW"/>
</dbReference>
<dbReference type="OrthoDB" id="205337at2157"/>
<dbReference type="Pfam" id="PF00994">
    <property type="entry name" value="MoCF_biosynth"/>
    <property type="match status" value="1"/>
</dbReference>
<dbReference type="InterPro" id="IPR001453">
    <property type="entry name" value="MoaB/Mog_dom"/>
</dbReference>
<dbReference type="PIRSF" id="PIRSF006443">
    <property type="entry name" value="MoaB"/>
    <property type="match status" value="1"/>
</dbReference>
<dbReference type="AlphaFoldDB" id="A0A1H7JDD1"/>
<dbReference type="SUPFAM" id="SSF53218">
    <property type="entry name" value="Molybdenum cofactor biosynthesis proteins"/>
    <property type="match status" value="1"/>
</dbReference>
<evidence type="ECO:0000256" key="2">
    <source>
        <dbReference type="ARBA" id="ARBA00023150"/>
    </source>
</evidence>
<accession>A0A1H7JDD1</accession>
<sequence length="168" mass="18649">MKSKTTIEHQKMSSNDITCGVITLSDSRKSKKVDLSGQYMAEEIEARYTLKSRSLIPDEKEDLINTIETMIDDDIDVILTTGGTGLDSRDITVETVESLFEKKLDGFGEMFRAKSYDEIGAAALLSRATAGIYKKTVIFSMPGSPNAVKTAFNIIIDELPHFVHHVKK</sequence>
<gene>
    <name evidence="4" type="ORF">SAMN05216439_1392</name>
</gene>
<dbReference type="PANTHER" id="PTHR43232">
    <property type="entry name" value="MOLYBDENUM COFACTOR BIOSYNTHESIS PROTEIN B"/>
    <property type="match status" value="1"/>
</dbReference>
<dbReference type="InterPro" id="IPR012245">
    <property type="entry name" value="MoaB"/>
</dbReference>
<keyword evidence="2" id="KW-0501">Molybdenum cofactor biosynthesis</keyword>
<evidence type="ECO:0000256" key="1">
    <source>
        <dbReference type="ARBA" id="ARBA00006112"/>
    </source>
</evidence>
<dbReference type="CDD" id="cd00886">
    <property type="entry name" value="MogA_MoaB"/>
    <property type="match status" value="1"/>
</dbReference>
<evidence type="ECO:0000313" key="5">
    <source>
        <dbReference type="Proteomes" id="UP000199506"/>
    </source>
</evidence>
<dbReference type="STRING" id="190974.SAMN05216439_1392"/>
<keyword evidence="4" id="KW-0548">Nucleotidyltransferase</keyword>
<dbReference type="RefSeq" id="WP_091699218.1">
    <property type="nucleotide sequence ID" value="NZ_FOAK01000004.1"/>
</dbReference>
<dbReference type="EMBL" id="FOAK01000004">
    <property type="protein sequence ID" value="SEK72659.1"/>
    <property type="molecule type" value="Genomic_DNA"/>
</dbReference>